<comment type="caution">
    <text evidence="8">Lacks conserved residue(s) required for the propagation of feature annotation.</text>
</comment>
<dbReference type="OrthoDB" id="9774737at2"/>
<evidence type="ECO:0000256" key="7">
    <source>
        <dbReference type="ARBA" id="ARBA00047925"/>
    </source>
</evidence>
<dbReference type="InterPro" id="IPR002504">
    <property type="entry name" value="NADK"/>
</dbReference>
<feature type="binding site" evidence="8">
    <location>
        <begin position="184"/>
        <end position="189"/>
    </location>
    <ligand>
        <name>NAD(+)</name>
        <dbReference type="ChEBI" id="CHEBI:57540"/>
    </ligand>
</feature>
<gene>
    <name evidence="8" type="primary">nadK</name>
    <name evidence="9" type="ORF">BM613_01390</name>
</gene>
<feature type="binding site" evidence="8">
    <location>
        <begin position="69"/>
        <end position="70"/>
    </location>
    <ligand>
        <name>NAD(+)</name>
        <dbReference type="ChEBI" id="CHEBI:57540"/>
    </ligand>
</feature>
<name>A0A2U3DBX5_SULT2</name>
<dbReference type="AlphaFoldDB" id="A0A2U3DBX5"/>
<dbReference type="GO" id="GO:0019674">
    <property type="term" value="P:NAD+ metabolic process"/>
    <property type="evidence" value="ECO:0007669"/>
    <property type="project" value="InterPro"/>
</dbReference>
<evidence type="ECO:0000256" key="4">
    <source>
        <dbReference type="ARBA" id="ARBA00022840"/>
    </source>
</evidence>
<feature type="active site" description="Proton acceptor" evidence="8">
    <location>
        <position position="69"/>
    </location>
</feature>
<dbReference type="RefSeq" id="WP_109429368.1">
    <property type="nucleotide sequence ID" value="NZ_MPDK01000002.1"/>
</dbReference>
<protein>
    <recommendedName>
        <fullName evidence="8">NAD kinase</fullName>
        <ecNumber evidence="8">2.7.1.23</ecNumber>
    </recommendedName>
    <alternativeName>
        <fullName evidence="8">ATP-dependent NAD kinase</fullName>
    </alternativeName>
</protein>
<keyword evidence="5 8" id="KW-0521">NADP</keyword>
<evidence type="ECO:0000256" key="1">
    <source>
        <dbReference type="ARBA" id="ARBA00022679"/>
    </source>
</evidence>
<dbReference type="GO" id="GO:0046872">
    <property type="term" value="F:metal ion binding"/>
    <property type="evidence" value="ECO:0007669"/>
    <property type="project" value="UniProtKB-UniRule"/>
</dbReference>
<keyword evidence="4 8" id="KW-0067">ATP-binding</keyword>
<feature type="binding site" evidence="8">
    <location>
        <position position="173"/>
    </location>
    <ligand>
        <name>NAD(+)</name>
        <dbReference type="ChEBI" id="CHEBI:57540"/>
    </ligand>
</feature>
<keyword evidence="1 8" id="KW-0808">Transferase</keyword>
<dbReference type="PANTHER" id="PTHR20275">
    <property type="entry name" value="NAD KINASE"/>
    <property type="match status" value="1"/>
</dbReference>
<reference evidence="9 10" key="1">
    <citation type="submission" date="2016-11" db="EMBL/GenBank/DDBJ databases">
        <title>Comparative genomics of Acidibacillus ferroxidans species.</title>
        <authorList>
            <person name="Oliveira G."/>
            <person name="Nunes G."/>
            <person name="Oliveira R."/>
            <person name="Araujo F."/>
            <person name="Salim A."/>
            <person name="Scholte L."/>
            <person name="Morais D."/>
            <person name="Nancucheo I."/>
            <person name="Johnson D.B."/>
            <person name="Grail B."/>
            <person name="Bittencourt J."/>
            <person name="Valadares R."/>
        </authorList>
    </citation>
    <scope>NUCLEOTIDE SEQUENCE [LARGE SCALE GENOMIC DNA]</scope>
    <source>
        <strain evidence="9 10">Y002</strain>
    </source>
</reference>
<evidence type="ECO:0000256" key="2">
    <source>
        <dbReference type="ARBA" id="ARBA00022741"/>
    </source>
</evidence>
<keyword evidence="8" id="KW-0963">Cytoplasm</keyword>
<dbReference type="Pfam" id="PF01513">
    <property type="entry name" value="NAD_kinase"/>
    <property type="match status" value="1"/>
</dbReference>
<dbReference type="HAMAP" id="MF_00361">
    <property type="entry name" value="NAD_kinase"/>
    <property type="match status" value="1"/>
</dbReference>
<proteinExistence type="inferred from homology"/>
<keyword evidence="3 8" id="KW-0418">Kinase</keyword>
<comment type="function">
    <text evidence="8">Involved in the regulation of the intracellular balance of NAD and NADP, and is a key enzyme in the biosynthesis of NADP. Catalyzes specifically the phosphorylation on 2'-hydroxyl of the adenosine moiety of NAD to yield NADP.</text>
</comment>
<comment type="catalytic activity">
    <reaction evidence="7 8">
        <text>NAD(+) + ATP = ADP + NADP(+) + H(+)</text>
        <dbReference type="Rhea" id="RHEA:18629"/>
        <dbReference type="ChEBI" id="CHEBI:15378"/>
        <dbReference type="ChEBI" id="CHEBI:30616"/>
        <dbReference type="ChEBI" id="CHEBI:57540"/>
        <dbReference type="ChEBI" id="CHEBI:58349"/>
        <dbReference type="ChEBI" id="CHEBI:456216"/>
        <dbReference type="EC" id="2.7.1.23"/>
    </reaction>
</comment>
<keyword evidence="10" id="KW-1185">Reference proteome</keyword>
<keyword evidence="6 8" id="KW-0520">NAD</keyword>
<keyword evidence="2 8" id="KW-0547">Nucleotide-binding</keyword>
<evidence type="ECO:0000256" key="6">
    <source>
        <dbReference type="ARBA" id="ARBA00023027"/>
    </source>
</evidence>
<dbReference type="Gene3D" id="3.40.50.10330">
    <property type="entry name" value="Probable inorganic polyphosphate/atp-NAD kinase, domain 1"/>
    <property type="match status" value="1"/>
</dbReference>
<organism evidence="9 10">
    <name type="scientific">Sulfoacidibacillus thermotolerans</name>
    <name type="common">Acidibacillus sulfuroxidans</name>
    <dbReference type="NCBI Taxonomy" id="1765684"/>
    <lineage>
        <taxon>Bacteria</taxon>
        <taxon>Bacillati</taxon>
        <taxon>Bacillota</taxon>
        <taxon>Bacilli</taxon>
        <taxon>Bacillales</taxon>
        <taxon>Alicyclobacillaceae</taxon>
        <taxon>Sulfoacidibacillus</taxon>
    </lineage>
</organism>
<dbReference type="GO" id="GO:0003951">
    <property type="term" value="F:NAD+ kinase activity"/>
    <property type="evidence" value="ECO:0007669"/>
    <property type="project" value="UniProtKB-UniRule"/>
</dbReference>
<dbReference type="InterPro" id="IPR016064">
    <property type="entry name" value="NAD/diacylglycerol_kinase_sf"/>
</dbReference>
<dbReference type="InterPro" id="IPR017438">
    <property type="entry name" value="ATP-NAD_kinase_N"/>
</dbReference>
<feature type="binding site" evidence="8">
    <location>
        <position position="243"/>
    </location>
    <ligand>
        <name>NAD(+)</name>
        <dbReference type="ChEBI" id="CHEBI:57540"/>
    </ligand>
</feature>
<dbReference type="InterPro" id="IPR017437">
    <property type="entry name" value="ATP-NAD_kinase_PpnK-typ_C"/>
</dbReference>
<evidence type="ECO:0000313" key="10">
    <source>
        <dbReference type="Proteomes" id="UP000245380"/>
    </source>
</evidence>
<evidence type="ECO:0000256" key="3">
    <source>
        <dbReference type="ARBA" id="ARBA00022777"/>
    </source>
</evidence>
<dbReference type="EMBL" id="MPDK01000002">
    <property type="protein sequence ID" value="PWI58776.1"/>
    <property type="molecule type" value="Genomic_DNA"/>
</dbReference>
<dbReference type="EC" id="2.7.1.23" evidence="8"/>
<dbReference type="GO" id="GO:0051287">
    <property type="term" value="F:NAD binding"/>
    <property type="evidence" value="ECO:0007669"/>
    <property type="project" value="UniProtKB-ARBA"/>
</dbReference>
<dbReference type="GO" id="GO:0005737">
    <property type="term" value="C:cytoplasm"/>
    <property type="evidence" value="ECO:0007669"/>
    <property type="project" value="UniProtKB-SubCell"/>
</dbReference>
<comment type="subcellular location">
    <subcellularLocation>
        <location evidence="8">Cytoplasm</location>
    </subcellularLocation>
</comment>
<dbReference type="SUPFAM" id="SSF111331">
    <property type="entry name" value="NAD kinase/diacylglycerol kinase-like"/>
    <property type="match status" value="1"/>
</dbReference>
<comment type="similarity">
    <text evidence="8">Belongs to the NAD kinase family.</text>
</comment>
<dbReference type="GO" id="GO:0006741">
    <property type="term" value="P:NADP+ biosynthetic process"/>
    <property type="evidence" value="ECO:0007669"/>
    <property type="project" value="UniProtKB-UniRule"/>
</dbReference>
<sequence length="284" mass="30898">MPKIIGLVVNRTKPNAVQVTQQIVKAIGACSGQVFIEEEAAHALGMSEYALSTSDFHGKVDLIFVLGGDGTLLGAARHFACFEIPMLGINIGHLGFLSEAEPDNLEESVQRVLNGDFYLERRMMIETVVMRNGTCVHRNIALNDVGVGKSSFARMIQLGVYVDNQFYDEYFGDGVLVSTPTGSTAYSLSCGGPVVVPNLQVMLVTPICAHKLVVRPIVIGATQQIRIKVAARHRDFGLTVDGQVGFPLESGDEVIVSKAACDTVLIRWQERAFFSILQEKLRGD</sequence>
<dbReference type="Pfam" id="PF20143">
    <property type="entry name" value="NAD_kinase_C"/>
    <property type="match status" value="1"/>
</dbReference>
<accession>A0A2U3DBX5</accession>
<feature type="binding site" evidence="8">
    <location>
        <begin position="143"/>
        <end position="144"/>
    </location>
    <ligand>
        <name>NAD(+)</name>
        <dbReference type="ChEBI" id="CHEBI:57540"/>
    </ligand>
</feature>
<dbReference type="Proteomes" id="UP000245380">
    <property type="component" value="Unassembled WGS sequence"/>
</dbReference>
<evidence type="ECO:0000256" key="8">
    <source>
        <dbReference type="HAMAP-Rule" id="MF_00361"/>
    </source>
</evidence>
<comment type="caution">
    <text evidence="9">The sequence shown here is derived from an EMBL/GenBank/DDBJ whole genome shotgun (WGS) entry which is preliminary data.</text>
</comment>
<comment type="cofactor">
    <cofactor evidence="8">
        <name>a divalent metal cation</name>
        <dbReference type="ChEBI" id="CHEBI:60240"/>
    </cofactor>
</comment>
<dbReference type="Gene3D" id="2.60.200.30">
    <property type="entry name" value="Probable inorganic polyphosphate/atp-NAD kinase, domain 2"/>
    <property type="match status" value="1"/>
</dbReference>
<dbReference type="PANTHER" id="PTHR20275:SF0">
    <property type="entry name" value="NAD KINASE"/>
    <property type="match status" value="1"/>
</dbReference>
<evidence type="ECO:0000256" key="5">
    <source>
        <dbReference type="ARBA" id="ARBA00022857"/>
    </source>
</evidence>
<dbReference type="GO" id="GO:0005524">
    <property type="term" value="F:ATP binding"/>
    <property type="evidence" value="ECO:0007669"/>
    <property type="project" value="UniProtKB-KW"/>
</dbReference>
<evidence type="ECO:0000313" key="9">
    <source>
        <dbReference type="EMBL" id="PWI58776.1"/>
    </source>
</evidence>
<feature type="binding site" evidence="8">
    <location>
        <position position="154"/>
    </location>
    <ligand>
        <name>NAD(+)</name>
        <dbReference type="ChEBI" id="CHEBI:57540"/>
    </ligand>
</feature>